<feature type="domain" description="ABC transporter" evidence="3">
    <location>
        <begin position="14"/>
        <end position="102"/>
    </location>
</feature>
<name>A0ABN8J8X7_9NEOP</name>
<dbReference type="InterPro" id="IPR050173">
    <property type="entry name" value="ABC_transporter_C-like"/>
</dbReference>
<evidence type="ECO:0000256" key="2">
    <source>
        <dbReference type="ARBA" id="ARBA00022840"/>
    </source>
</evidence>
<proteinExistence type="predicted"/>
<reference evidence="4" key="1">
    <citation type="submission" date="2022-03" db="EMBL/GenBank/DDBJ databases">
        <authorList>
            <person name="Martin H S."/>
        </authorList>
    </citation>
    <scope>NUCLEOTIDE SEQUENCE</scope>
</reference>
<organism evidence="4 5">
    <name type="scientific">Iphiclides podalirius</name>
    <name type="common">scarce swallowtail</name>
    <dbReference type="NCBI Taxonomy" id="110791"/>
    <lineage>
        <taxon>Eukaryota</taxon>
        <taxon>Metazoa</taxon>
        <taxon>Ecdysozoa</taxon>
        <taxon>Arthropoda</taxon>
        <taxon>Hexapoda</taxon>
        <taxon>Insecta</taxon>
        <taxon>Pterygota</taxon>
        <taxon>Neoptera</taxon>
        <taxon>Endopterygota</taxon>
        <taxon>Lepidoptera</taxon>
        <taxon>Glossata</taxon>
        <taxon>Ditrysia</taxon>
        <taxon>Papilionoidea</taxon>
        <taxon>Papilionidae</taxon>
        <taxon>Papilioninae</taxon>
        <taxon>Iphiclides</taxon>
    </lineage>
</organism>
<dbReference type="SUPFAM" id="SSF52540">
    <property type="entry name" value="P-loop containing nucleoside triphosphate hydrolases"/>
    <property type="match status" value="1"/>
</dbReference>
<evidence type="ECO:0000259" key="3">
    <source>
        <dbReference type="Pfam" id="PF00005"/>
    </source>
</evidence>
<dbReference type="EMBL" id="OW152821">
    <property type="protein sequence ID" value="CAH2076398.1"/>
    <property type="molecule type" value="Genomic_DNA"/>
</dbReference>
<dbReference type="PANTHER" id="PTHR24223">
    <property type="entry name" value="ATP-BINDING CASSETTE SUB-FAMILY C"/>
    <property type="match status" value="1"/>
</dbReference>
<feature type="non-terminal residue" evidence="4">
    <location>
        <position position="175"/>
    </location>
</feature>
<dbReference type="Proteomes" id="UP000837857">
    <property type="component" value="Chromosome 9"/>
</dbReference>
<evidence type="ECO:0000313" key="4">
    <source>
        <dbReference type="EMBL" id="CAH2076398.1"/>
    </source>
</evidence>
<dbReference type="Gene3D" id="3.40.50.300">
    <property type="entry name" value="P-loop containing nucleotide triphosphate hydrolases"/>
    <property type="match status" value="1"/>
</dbReference>
<evidence type="ECO:0000313" key="5">
    <source>
        <dbReference type="Proteomes" id="UP000837857"/>
    </source>
</evidence>
<dbReference type="InterPro" id="IPR003439">
    <property type="entry name" value="ABC_transporter-like_ATP-bd"/>
</dbReference>
<keyword evidence="2" id="KW-0067">ATP-binding</keyword>
<evidence type="ECO:0000256" key="1">
    <source>
        <dbReference type="ARBA" id="ARBA00022741"/>
    </source>
</evidence>
<keyword evidence="1" id="KW-0547">Nucleotide-binding</keyword>
<sequence length="175" mass="19203">MKPFRSARSNGGGRRRSRMGVIPQEPFIFAGSVRENVDPLRQYGDAEVWRALEACGARGAVEARGGLRAEATHLARGQAQLLCLARALLQRAKILLVDEATANLDQEAERLILDTIRCSFSGSTVLFIAHRLAGVLECDRVLVMGGGRTLELREPEEALADPTSHLFRLLNPDQD</sequence>
<protein>
    <recommendedName>
        <fullName evidence="3">ABC transporter domain-containing protein</fullName>
    </recommendedName>
</protein>
<accession>A0ABN8J8X7</accession>
<dbReference type="Pfam" id="PF00005">
    <property type="entry name" value="ABC_tran"/>
    <property type="match status" value="1"/>
</dbReference>
<dbReference type="PANTHER" id="PTHR24223:SF330">
    <property type="entry name" value="ATP-BINDING CASSETTE SUB-FAMILY C MEMBER 10"/>
    <property type="match status" value="1"/>
</dbReference>
<keyword evidence="5" id="KW-1185">Reference proteome</keyword>
<gene>
    <name evidence="4" type="ORF">IPOD504_LOCUS17268</name>
</gene>
<dbReference type="InterPro" id="IPR027417">
    <property type="entry name" value="P-loop_NTPase"/>
</dbReference>